<gene>
    <name evidence="8" type="ORF">GCM10009547_16630</name>
</gene>
<reference evidence="8 9" key="1">
    <citation type="journal article" date="2019" name="Int. J. Syst. Evol. Microbiol.">
        <title>The Global Catalogue of Microorganisms (GCM) 10K type strain sequencing project: providing services to taxonomists for standard genome sequencing and annotation.</title>
        <authorList>
            <consortium name="The Broad Institute Genomics Platform"/>
            <consortium name="The Broad Institute Genome Sequencing Center for Infectious Disease"/>
            <person name="Wu L."/>
            <person name="Ma J."/>
        </authorList>
    </citation>
    <scope>NUCLEOTIDE SEQUENCE [LARGE SCALE GENOMIC DNA]</scope>
    <source>
        <strain evidence="8 9">JCM 10671</strain>
    </source>
</reference>
<dbReference type="Gene3D" id="3.40.309.10">
    <property type="entry name" value="Aldehyde Dehydrogenase, Chain A, domain 2"/>
    <property type="match status" value="1"/>
</dbReference>
<dbReference type="PROSITE" id="PS00687">
    <property type="entry name" value="ALDEHYDE_DEHYDR_GLU"/>
    <property type="match status" value="1"/>
</dbReference>
<dbReference type="Pfam" id="PF00171">
    <property type="entry name" value="Aldedh"/>
    <property type="match status" value="1"/>
</dbReference>
<feature type="domain" description="Aldehyde dehydrogenase" evidence="7">
    <location>
        <begin position="14"/>
        <end position="479"/>
    </location>
</feature>
<evidence type="ECO:0000256" key="1">
    <source>
        <dbReference type="ARBA" id="ARBA00009986"/>
    </source>
</evidence>
<evidence type="ECO:0000256" key="6">
    <source>
        <dbReference type="RuleBase" id="RU003345"/>
    </source>
</evidence>
<dbReference type="PANTHER" id="PTHR42804">
    <property type="entry name" value="ALDEHYDE DEHYDROGENASE"/>
    <property type="match status" value="1"/>
</dbReference>
<dbReference type="RefSeq" id="WP_344603518.1">
    <property type="nucleotide sequence ID" value="NZ_BAAAHE010000011.1"/>
</dbReference>
<evidence type="ECO:0000256" key="4">
    <source>
        <dbReference type="ARBA" id="ARBA00049194"/>
    </source>
</evidence>
<evidence type="ECO:0000313" key="9">
    <source>
        <dbReference type="Proteomes" id="UP001500957"/>
    </source>
</evidence>
<dbReference type="Proteomes" id="UP001500957">
    <property type="component" value="Unassembled WGS sequence"/>
</dbReference>
<proteinExistence type="inferred from homology"/>
<comment type="caution">
    <text evidence="8">The sequence shown here is derived from an EMBL/GenBank/DDBJ whole genome shotgun (WGS) entry which is preliminary data.</text>
</comment>
<accession>A0ABN1GNT5</accession>
<dbReference type="InterPro" id="IPR016160">
    <property type="entry name" value="Ald_DH_CS_CYS"/>
</dbReference>
<evidence type="ECO:0000259" key="7">
    <source>
        <dbReference type="Pfam" id="PF00171"/>
    </source>
</evidence>
<dbReference type="Gene3D" id="3.40.605.10">
    <property type="entry name" value="Aldehyde Dehydrogenase, Chain A, domain 1"/>
    <property type="match status" value="1"/>
</dbReference>
<dbReference type="InterPro" id="IPR015590">
    <property type="entry name" value="Aldehyde_DH_dom"/>
</dbReference>
<comment type="similarity">
    <text evidence="1 6">Belongs to the aldehyde dehydrogenase family.</text>
</comment>
<dbReference type="InterPro" id="IPR016161">
    <property type="entry name" value="Ald_DH/histidinol_DH"/>
</dbReference>
<name>A0ABN1GNT5_9ACTN</name>
<keyword evidence="2 6" id="KW-0560">Oxidoreductase</keyword>
<dbReference type="PROSITE" id="PS00070">
    <property type="entry name" value="ALDEHYDE_DEHYDR_CYS"/>
    <property type="match status" value="1"/>
</dbReference>
<protein>
    <recommendedName>
        <fullName evidence="3">aldehyde dehydrogenase (NAD(+))</fullName>
        <ecNumber evidence="3">1.2.1.3</ecNumber>
    </recommendedName>
</protein>
<dbReference type="PANTHER" id="PTHR42804:SF1">
    <property type="entry name" value="ALDEHYDE DEHYDROGENASE-RELATED"/>
    <property type="match status" value="1"/>
</dbReference>
<feature type="active site" evidence="5">
    <location>
        <position position="255"/>
    </location>
</feature>
<dbReference type="InterPro" id="IPR029510">
    <property type="entry name" value="Ald_DH_CS_GLU"/>
</dbReference>
<organism evidence="8 9">
    <name type="scientific">Sporichthya brevicatena</name>
    <dbReference type="NCBI Taxonomy" id="171442"/>
    <lineage>
        <taxon>Bacteria</taxon>
        <taxon>Bacillati</taxon>
        <taxon>Actinomycetota</taxon>
        <taxon>Actinomycetes</taxon>
        <taxon>Sporichthyales</taxon>
        <taxon>Sporichthyaceae</taxon>
        <taxon>Sporichthya</taxon>
    </lineage>
</organism>
<comment type="catalytic activity">
    <reaction evidence="4">
        <text>an aldehyde + NAD(+) + H2O = a carboxylate + NADH + 2 H(+)</text>
        <dbReference type="Rhea" id="RHEA:16185"/>
        <dbReference type="ChEBI" id="CHEBI:15377"/>
        <dbReference type="ChEBI" id="CHEBI:15378"/>
        <dbReference type="ChEBI" id="CHEBI:17478"/>
        <dbReference type="ChEBI" id="CHEBI:29067"/>
        <dbReference type="ChEBI" id="CHEBI:57540"/>
        <dbReference type="ChEBI" id="CHEBI:57945"/>
        <dbReference type="EC" id="1.2.1.3"/>
    </reaction>
</comment>
<dbReference type="SUPFAM" id="SSF53720">
    <property type="entry name" value="ALDH-like"/>
    <property type="match status" value="1"/>
</dbReference>
<dbReference type="EMBL" id="BAAAHE010000011">
    <property type="protein sequence ID" value="GAA0615360.1"/>
    <property type="molecule type" value="Genomic_DNA"/>
</dbReference>
<dbReference type="EC" id="1.2.1.3" evidence="3"/>
<keyword evidence="9" id="KW-1185">Reference proteome</keyword>
<dbReference type="InterPro" id="IPR016162">
    <property type="entry name" value="Ald_DH_N"/>
</dbReference>
<evidence type="ECO:0000313" key="8">
    <source>
        <dbReference type="EMBL" id="GAA0615360.1"/>
    </source>
</evidence>
<evidence type="ECO:0000256" key="2">
    <source>
        <dbReference type="ARBA" id="ARBA00023002"/>
    </source>
</evidence>
<dbReference type="InterPro" id="IPR016163">
    <property type="entry name" value="Ald_DH_C"/>
</dbReference>
<sequence length="501" mass="53013">MSSTRALNYIDGEWVDGGSGDWIPVVDPSHLTPIAEVPDSDVETVAAAVAAARRAFDEGPWPRLSAAARGDVVLRLAAELEARLPVLDELIPREAGCPARLSGLMQTGTPIGMVRDMAEWAGLLEEVKSGPIVTAPAVGQSDVLREPVGVCAGFVPFNFPLLMTIWKVVPPILMGNTVVIKSSPLTPLASVEFVRACEAAGVPAGVVNLVHGDQEAGKALVAHPGVDHISFTGSTEVGSRVMAAAAPTVKRLTLELGGKSPSLVLPDGDLELAVRGTLFAAFMHAGQACVATTRLLVPSGLYDVAVDLVRKRTEALKLGPAEDFATDVGPLISEQQCLRVEAMVERAVSEGAKVLTGGRRAVVDGADGWFFEPTVLTDVTPDMEIAQEEVFGPVLVVLPYDTVEEGVALANNTRYGLGAVVWGSTLAARAVARRIQAGTVWINTYGVLAPAPYGGYKQSGFGREWGPEGMLEYTQMKHVYTSLDENDLDCRPYGLVGSEWP</sequence>
<evidence type="ECO:0000256" key="3">
    <source>
        <dbReference type="ARBA" id="ARBA00024226"/>
    </source>
</evidence>
<evidence type="ECO:0000256" key="5">
    <source>
        <dbReference type="PROSITE-ProRule" id="PRU10007"/>
    </source>
</evidence>